<dbReference type="AlphaFoldDB" id="A0A061G684"/>
<dbReference type="Proteomes" id="UP000026915">
    <property type="component" value="Chromosome 3"/>
</dbReference>
<dbReference type="InParanoid" id="A0A061G684"/>
<proteinExistence type="predicted"/>
<dbReference type="EMBL" id="CM001881">
    <property type="protein sequence ID" value="EOY25076.1"/>
    <property type="molecule type" value="Genomic_DNA"/>
</dbReference>
<sequence length="101" mass="11307">MRVVGVNGEALGRLEVRDLPWEGGDNYGLLPLRCGVHVNTWEVLDLDPSNLLSFPDNLRAVRWPSSTHVTQVAKLEFTPGWISVGSPVQVEYYQKLESKAM</sequence>
<organism evidence="1 2">
    <name type="scientific">Theobroma cacao</name>
    <name type="common">Cacao</name>
    <name type="synonym">Cocoa</name>
    <dbReference type="NCBI Taxonomy" id="3641"/>
    <lineage>
        <taxon>Eukaryota</taxon>
        <taxon>Viridiplantae</taxon>
        <taxon>Streptophyta</taxon>
        <taxon>Embryophyta</taxon>
        <taxon>Tracheophyta</taxon>
        <taxon>Spermatophyta</taxon>
        <taxon>Magnoliopsida</taxon>
        <taxon>eudicotyledons</taxon>
        <taxon>Gunneridae</taxon>
        <taxon>Pentapetalae</taxon>
        <taxon>rosids</taxon>
        <taxon>malvids</taxon>
        <taxon>Malvales</taxon>
        <taxon>Malvaceae</taxon>
        <taxon>Byttnerioideae</taxon>
        <taxon>Theobroma</taxon>
    </lineage>
</organism>
<evidence type="ECO:0000313" key="2">
    <source>
        <dbReference type="Proteomes" id="UP000026915"/>
    </source>
</evidence>
<keyword evidence="2" id="KW-1185">Reference proteome</keyword>
<dbReference type="HOGENOM" id="CLU_2296790_0_0_1"/>
<gene>
    <name evidence="1" type="ORF">TCM_016499</name>
</gene>
<dbReference type="Gramene" id="EOY25076">
    <property type="protein sequence ID" value="EOY25076"/>
    <property type="gene ID" value="TCM_016499"/>
</dbReference>
<name>A0A061G684_THECC</name>
<protein>
    <submittedName>
        <fullName evidence="1">Uncharacterized protein</fullName>
    </submittedName>
</protein>
<evidence type="ECO:0000313" key="1">
    <source>
        <dbReference type="EMBL" id="EOY25076.1"/>
    </source>
</evidence>
<reference evidence="1 2" key="1">
    <citation type="journal article" date="2013" name="Genome Biol.">
        <title>The genome sequence of the most widely cultivated cacao type and its use to identify candidate genes regulating pod color.</title>
        <authorList>
            <person name="Motamayor J.C."/>
            <person name="Mockaitis K."/>
            <person name="Schmutz J."/>
            <person name="Haiminen N."/>
            <person name="Iii D.L."/>
            <person name="Cornejo O."/>
            <person name="Findley S.D."/>
            <person name="Zheng P."/>
            <person name="Utro F."/>
            <person name="Royaert S."/>
            <person name="Saski C."/>
            <person name="Jenkins J."/>
            <person name="Podicheti R."/>
            <person name="Zhao M."/>
            <person name="Scheffler B.E."/>
            <person name="Stack J.C."/>
            <person name="Feltus F.A."/>
            <person name="Mustiga G.M."/>
            <person name="Amores F."/>
            <person name="Phillips W."/>
            <person name="Marelli J.P."/>
            <person name="May G.D."/>
            <person name="Shapiro H."/>
            <person name="Ma J."/>
            <person name="Bustamante C.D."/>
            <person name="Schnell R.J."/>
            <person name="Main D."/>
            <person name="Gilbert D."/>
            <person name="Parida L."/>
            <person name="Kuhn D.N."/>
        </authorList>
    </citation>
    <scope>NUCLEOTIDE SEQUENCE [LARGE SCALE GENOMIC DNA]</scope>
    <source>
        <strain evidence="2">cv. Matina 1-6</strain>
    </source>
</reference>
<accession>A0A061G684</accession>